<protein>
    <submittedName>
        <fullName evidence="2">Uncharacterized protein</fullName>
    </submittedName>
</protein>
<sequence length="244" mass="26913">MSVDYDLARPYCVAALTALRFLDERTGRRRFGPDADARWRAFAGEDLGEVRHPGTRVRVLDDADRIELLLRDADAQWPGAFGARVVFDLPAVARDDAFGPEWTPIAEAHALWRDVAATKHPDLARLVARLFAVWDVAFVPPRLPALQLSSRWLLHGPNAVAAALLAFSASQGAVWHTQVVVIAEPPLVDGLRPHQRRVRALARQLATLAGGLLSQQGPTQLLGHVPEDSEHPGYQRITSDLTER</sequence>
<accession>A0ABS7TPD2</accession>
<feature type="region of interest" description="Disordered" evidence="1">
    <location>
        <begin position="223"/>
        <end position="244"/>
    </location>
</feature>
<name>A0ABS7TPD2_9BACT</name>
<evidence type="ECO:0000313" key="3">
    <source>
        <dbReference type="Proteomes" id="UP001139031"/>
    </source>
</evidence>
<organism evidence="2 3">
    <name type="scientific">Nannocystis pusilla</name>
    <dbReference type="NCBI Taxonomy" id="889268"/>
    <lineage>
        <taxon>Bacteria</taxon>
        <taxon>Pseudomonadati</taxon>
        <taxon>Myxococcota</taxon>
        <taxon>Polyangia</taxon>
        <taxon>Nannocystales</taxon>
        <taxon>Nannocystaceae</taxon>
        <taxon>Nannocystis</taxon>
    </lineage>
</organism>
<evidence type="ECO:0000313" key="2">
    <source>
        <dbReference type="EMBL" id="MBZ5710075.1"/>
    </source>
</evidence>
<dbReference type="Proteomes" id="UP001139031">
    <property type="component" value="Unassembled WGS sequence"/>
</dbReference>
<reference evidence="2" key="1">
    <citation type="submission" date="2021-08" db="EMBL/GenBank/DDBJ databases">
        <authorList>
            <person name="Stevens D.C."/>
        </authorList>
    </citation>
    <scope>NUCLEOTIDE SEQUENCE</scope>
    <source>
        <strain evidence="2">DSM 53165</strain>
    </source>
</reference>
<gene>
    <name evidence="2" type="ORF">K7C98_12495</name>
</gene>
<dbReference type="EMBL" id="JAIRAU010000011">
    <property type="protein sequence ID" value="MBZ5710075.1"/>
    <property type="molecule type" value="Genomic_DNA"/>
</dbReference>
<comment type="caution">
    <text evidence="2">The sequence shown here is derived from an EMBL/GenBank/DDBJ whole genome shotgun (WGS) entry which is preliminary data.</text>
</comment>
<proteinExistence type="predicted"/>
<evidence type="ECO:0000256" key="1">
    <source>
        <dbReference type="SAM" id="MobiDB-lite"/>
    </source>
</evidence>
<dbReference type="RefSeq" id="WP_224191846.1">
    <property type="nucleotide sequence ID" value="NZ_JAIRAU010000011.1"/>
</dbReference>
<keyword evidence="3" id="KW-1185">Reference proteome</keyword>